<feature type="compositionally biased region" description="Basic residues" evidence="1">
    <location>
        <begin position="116"/>
        <end position="128"/>
    </location>
</feature>
<dbReference type="Pfam" id="PF22980">
    <property type="entry name" value="Myb_DNA-bind_8"/>
    <property type="match status" value="1"/>
</dbReference>
<evidence type="ECO:0000259" key="2">
    <source>
        <dbReference type="Pfam" id="PF22980"/>
    </source>
</evidence>
<feature type="compositionally biased region" description="Polar residues" evidence="1">
    <location>
        <begin position="76"/>
        <end position="87"/>
    </location>
</feature>
<accession>A0ABR4KL71</accession>
<dbReference type="GeneID" id="98160370"/>
<evidence type="ECO:0000313" key="4">
    <source>
        <dbReference type="Proteomes" id="UP001610444"/>
    </source>
</evidence>
<feature type="compositionally biased region" description="Acidic residues" evidence="1">
    <location>
        <begin position="132"/>
        <end position="155"/>
    </location>
</feature>
<proteinExistence type="predicted"/>
<feature type="domain" description="Myb-like DNA-binding" evidence="2">
    <location>
        <begin position="7"/>
        <end position="54"/>
    </location>
</feature>
<dbReference type="EMBL" id="JBFXLR010000014">
    <property type="protein sequence ID" value="KAL2853028.1"/>
    <property type="molecule type" value="Genomic_DNA"/>
</dbReference>
<protein>
    <recommendedName>
        <fullName evidence="2">Myb-like DNA-binding domain-containing protein</fullName>
    </recommendedName>
</protein>
<evidence type="ECO:0000313" key="3">
    <source>
        <dbReference type="EMBL" id="KAL2853028.1"/>
    </source>
</evidence>
<organism evidence="3 4">
    <name type="scientific">Aspergillus pseudodeflectus</name>
    <dbReference type="NCBI Taxonomy" id="176178"/>
    <lineage>
        <taxon>Eukaryota</taxon>
        <taxon>Fungi</taxon>
        <taxon>Dikarya</taxon>
        <taxon>Ascomycota</taxon>
        <taxon>Pezizomycotina</taxon>
        <taxon>Eurotiomycetes</taxon>
        <taxon>Eurotiomycetidae</taxon>
        <taxon>Eurotiales</taxon>
        <taxon>Aspergillaceae</taxon>
        <taxon>Aspergillus</taxon>
        <taxon>Aspergillus subgen. Nidulantes</taxon>
    </lineage>
</organism>
<dbReference type="RefSeq" id="XP_070900669.1">
    <property type="nucleotide sequence ID" value="XM_071045206.1"/>
</dbReference>
<name>A0ABR4KL71_9EURO</name>
<feature type="compositionally biased region" description="Low complexity" evidence="1">
    <location>
        <begin position="60"/>
        <end position="72"/>
    </location>
</feature>
<evidence type="ECO:0000256" key="1">
    <source>
        <dbReference type="SAM" id="MobiDB-lite"/>
    </source>
</evidence>
<reference evidence="3 4" key="1">
    <citation type="submission" date="2024-07" db="EMBL/GenBank/DDBJ databases">
        <title>Section-level genome sequencing and comparative genomics of Aspergillus sections Usti and Cavernicolus.</title>
        <authorList>
            <consortium name="Lawrence Berkeley National Laboratory"/>
            <person name="Nybo J.L."/>
            <person name="Vesth T.C."/>
            <person name="Theobald S."/>
            <person name="Frisvad J.C."/>
            <person name="Larsen T.O."/>
            <person name="Kjaerboelling I."/>
            <person name="Rothschild-Mancinelli K."/>
            <person name="Lyhne E.K."/>
            <person name="Kogle M.E."/>
            <person name="Barry K."/>
            <person name="Clum A."/>
            <person name="Na H."/>
            <person name="Ledsgaard L."/>
            <person name="Lin J."/>
            <person name="Lipzen A."/>
            <person name="Kuo A."/>
            <person name="Riley R."/>
            <person name="Mondo S."/>
            <person name="LaButti K."/>
            <person name="Haridas S."/>
            <person name="Pangalinan J."/>
            <person name="Salamov A.A."/>
            <person name="Simmons B.A."/>
            <person name="Magnuson J.K."/>
            <person name="Chen J."/>
            <person name="Drula E."/>
            <person name="Henrissat B."/>
            <person name="Wiebenga A."/>
            <person name="Lubbers R.J."/>
            <person name="Gomes A.C."/>
            <person name="Macurrencykelacurrency M.R."/>
            <person name="Stajich J."/>
            <person name="Grigoriev I.V."/>
            <person name="Mortensen U.H."/>
            <person name="De vries R.P."/>
            <person name="Baker S.E."/>
            <person name="Andersen M.R."/>
        </authorList>
    </citation>
    <scope>NUCLEOTIDE SEQUENCE [LARGE SCALE GENOMIC DNA]</scope>
    <source>
        <strain evidence="3 4">CBS 756.74</strain>
    </source>
</reference>
<feature type="region of interest" description="Disordered" evidence="1">
    <location>
        <begin position="60"/>
        <end position="155"/>
    </location>
</feature>
<dbReference type="Proteomes" id="UP001610444">
    <property type="component" value="Unassembled WGS sequence"/>
</dbReference>
<sequence length="155" mass="16469">MSTSVTPEEHIALLVSCIKTLTGKIDFAAVARDCNIITAAAAQKRYSRLLKANETAMQTANANASGNTNANGEPAASSTTDQDQAPANGSPAKASRPAGNKAKRKAKTTSTESKPPRKKARAQKKKKTGQQEESEEEQVDDDIYEDAETGEEDVC</sequence>
<dbReference type="InterPro" id="IPR054505">
    <property type="entry name" value="Myb_DNA-bind_8"/>
</dbReference>
<keyword evidence="4" id="KW-1185">Reference proteome</keyword>
<comment type="caution">
    <text evidence="3">The sequence shown here is derived from an EMBL/GenBank/DDBJ whole genome shotgun (WGS) entry which is preliminary data.</text>
</comment>
<gene>
    <name evidence="3" type="ORF">BJX68DRAFT_265266</name>
</gene>